<dbReference type="InterPro" id="IPR001764">
    <property type="entry name" value="Glyco_hydro_3_N"/>
</dbReference>
<dbReference type="GO" id="GO:0004563">
    <property type="term" value="F:beta-N-acetylhexosaminidase activity"/>
    <property type="evidence" value="ECO:0007669"/>
    <property type="project" value="UniProtKB-EC"/>
</dbReference>
<dbReference type="Gene3D" id="3.40.50.1700">
    <property type="entry name" value="Glycoside hydrolase family 3 C-terminal domain"/>
    <property type="match status" value="1"/>
</dbReference>
<dbReference type="InterPro" id="IPR017853">
    <property type="entry name" value="GH"/>
</dbReference>
<evidence type="ECO:0000256" key="3">
    <source>
        <dbReference type="ARBA" id="ARBA00012663"/>
    </source>
</evidence>
<keyword evidence="5" id="KW-0326">Glycosidase</keyword>
<dbReference type="PANTHER" id="PTHR30480">
    <property type="entry name" value="BETA-HEXOSAMINIDASE-RELATED"/>
    <property type="match status" value="1"/>
</dbReference>
<sequence>MAYRIQIGQAIRDEVAGWDFRRLLSQVMCPNIGTAGGQSLREYGAMFFHPEEREKLDADIAGFKAACKIPPLIVSDMESGPGDMVKGAARFPTFMGLSQTGDSELAYEVGRIAATEAGEIGYNWTFSPVADMAIEQDSPVVGARSAGHLPEQIVGMAGAYMRGLQDNGMMATIKHFPGDGFTTWDQHLTTPVIPLSREEWLAGPGRVFRELIAEGVMAVMPGHIALPAFDEPDERGLYPPATVSKRLLVDLLRGELGFEGLIVSDAITMGGIVGYMNYYDACALTIENGCDVLLFPRVDERFYAEMESRLDNGMLTMAALRDRAARIVALKAQMGLLAGAASDKAGDGGKQAVDRQHNLEVARRASDACITVVRDREGTLPLSLGHGTRVLHAVVMNNPDRYSALYARLAEALRQRCGHVDQWIDPGPDRLFDAANDGGYDLILCSIGSQLSYGLNVIRLHDEVARNMMGGWMKLGTPVVFVSHYHPFVHKEYEASIDTIVNTYGDIEFTAGLLVAKLAGELPIGRVLRAHD</sequence>
<name>A0A4S4BP87_9BACL</name>
<dbReference type="InterPro" id="IPR036881">
    <property type="entry name" value="Glyco_hydro_3_C_sf"/>
</dbReference>
<proteinExistence type="inferred from homology"/>
<evidence type="ECO:0000313" key="8">
    <source>
        <dbReference type="Proteomes" id="UP000310636"/>
    </source>
</evidence>
<dbReference type="PROSITE" id="PS00775">
    <property type="entry name" value="GLYCOSYL_HYDROL_F3"/>
    <property type="match status" value="1"/>
</dbReference>
<dbReference type="Gene3D" id="3.20.20.300">
    <property type="entry name" value="Glycoside hydrolase, family 3, N-terminal domain"/>
    <property type="match status" value="1"/>
</dbReference>
<evidence type="ECO:0000313" key="7">
    <source>
        <dbReference type="EMBL" id="THF76680.1"/>
    </source>
</evidence>
<dbReference type="GO" id="GO:0005975">
    <property type="term" value="P:carbohydrate metabolic process"/>
    <property type="evidence" value="ECO:0007669"/>
    <property type="project" value="InterPro"/>
</dbReference>
<dbReference type="OrthoDB" id="9805821at2"/>
<dbReference type="EMBL" id="SSOB01000023">
    <property type="protein sequence ID" value="THF76680.1"/>
    <property type="molecule type" value="Genomic_DNA"/>
</dbReference>
<dbReference type="EC" id="3.2.1.52" evidence="3"/>
<evidence type="ECO:0000256" key="1">
    <source>
        <dbReference type="ARBA" id="ARBA00001231"/>
    </source>
</evidence>
<reference evidence="7 8" key="1">
    <citation type="submission" date="2019-04" db="EMBL/GenBank/DDBJ databases">
        <title>Cohnella sp. nov. isolated from preserved vegetables.</title>
        <authorList>
            <person name="Lin S.-Y."/>
            <person name="Hung M.-H."/>
            <person name="Young C.-C."/>
        </authorList>
    </citation>
    <scope>NUCLEOTIDE SEQUENCE [LARGE SCALE GENOMIC DNA]</scope>
    <source>
        <strain evidence="7 8">CC-MHH1044</strain>
    </source>
</reference>
<dbReference type="PANTHER" id="PTHR30480:SF13">
    <property type="entry name" value="BETA-HEXOSAMINIDASE"/>
    <property type="match status" value="1"/>
</dbReference>
<keyword evidence="8" id="KW-1185">Reference proteome</keyword>
<dbReference type="GO" id="GO:0009254">
    <property type="term" value="P:peptidoglycan turnover"/>
    <property type="evidence" value="ECO:0007669"/>
    <property type="project" value="TreeGrafter"/>
</dbReference>
<protein>
    <recommendedName>
        <fullName evidence="3">beta-N-acetylhexosaminidase</fullName>
        <ecNumber evidence="3">3.2.1.52</ecNumber>
    </recommendedName>
</protein>
<gene>
    <name evidence="7" type="ORF">E6C55_18080</name>
</gene>
<comment type="caution">
    <text evidence="7">The sequence shown here is derived from an EMBL/GenBank/DDBJ whole genome shotgun (WGS) entry which is preliminary data.</text>
</comment>
<dbReference type="Proteomes" id="UP000310636">
    <property type="component" value="Unassembled WGS sequence"/>
</dbReference>
<feature type="domain" description="Glycoside hydrolase family 3 N-terminal" evidence="6">
    <location>
        <begin position="64"/>
        <end position="329"/>
    </location>
</feature>
<dbReference type="SUPFAM" id="SSF51445">
    <property type="entry name" value="(Trans)glycosidases"/>
    <property type="match status" value="1"/>
</dbReference>
<organism evidence="7 8">
    <name type="scientific">Cohnella fermenti</name>
    <dbReference type="NCBI Taxonomy" id="2565925"/>
    <lineage>
        <taxon>Bacteria</taxon>
        <taxon>Bacillati</taxon>
        <taxon>Bacillota</taxon>
        <taxon>Bacilli</taxon>
        <taxon>Bacillales</taxon>
        <taxon>Paenibacillaceae</taxon>
        <taxon>Cohnella</taxon>
    </lineage>
</organism>
<comment type="catalytic activity">
    <reaction evidence="1">
        <text>Hydrolysis of terminal non-reducing N-acetyl-D-hexosamine residues in N-acetyl-beta-D-hexosaminides.</text>
        <dbReference type="EC" id="3.2.1.52"/>
    </reaction>
</comment>
<dbReference type="PRINTS" id="PR00133">
    <property type="entry name" value="GLHYDRLASE3"/>
</dbReference>
<dbReference type="Pfam" id="PF00933">
    <property type="entry name" value="Glyco_hydro_3"/>
    <property type="match status" value="1"/>
</dbReference>
<evidence type="ECO:0000256" key="2">
    <source>
        <dbReference type="ARBA" id="ARBA00005336"/>
    </source>
</evidence>
<dbReference type="InterPro" id="IPR050226">
    <property type="entry name" value="NagZ_Beta-hexosaminidase"/>
</dbReference>
<evidence type="ECO:0000259" key="6">
    <source>
        <dbReference type="Pfam" id="PF00933"/>
    </source>
</evidence>
<accession>A0A4S4BP87</accession>
<dbReference type="RefSeq" id="WP_136371218.1">
    <property type="nucleotide sequence ID" value="NZ_SSOB01000023.1"/>
</dbReference>
<comment type="similarity">
    <text evidence="2">Belongs to the glycosyl hydrolase 3 family.</text>
</comment>
<dbReference type="InterPro" id="IPR036962">
    <property type="entry name" value="Glyco_hydro_3_N_sf"/>
</dbReference>
<dbReference type="AlphaFoldDB" id="A0A4S4BP87"/>
<evidence type="ECO:0000256" key="4">
    <source>
        <dbReference type="ARBA" id="ARBA00022801"/>
    </source>
</evidence>
<keyword evidence="4" id="KW-0378">Hydrolase</keyword>
<dbReference type="InterPro" id="IPR019800">
    <property type="entry name" value="Glyco_hydro_3_AS"/>
</dbReference>
<evidence type="ECO:0000256" key="5">
    <source>
        <dbReference type="ARBA" id="ARBA00023295"/>
    </source>
</evidence>